<dbReference type="PROSITE" id="PS51257">
    <property type="entry name" value="PROKAR_LIPOPROTEIN"/>
    <property type="match status" value="1"/>
</dbReference>
<dbReference type="EMBL" id="JACCKA010000061">
    <property type="protein sequence ID" value="NZA26766.1"/>
    <property type="molecule type" value="Genomic_DNA"/>
</dbReference>
<reference evidence="4 5" key="1">
    <citation type="submission" date="2020-07" db="EMBL/GenBank/DDBJ databases">
        <title>Luteimonas sp. SJ-92.</title>
        <authorList>
            <person name="Huang X.-X."/>
            <person name="Xu L."/>
            <person name="Sun J.-Q."/>
        </authorList>
    </citation>
    <scope>NUCLEOTIDE SEQUENCE [LARGE SCALE GENOMIC DNA]</scope>
    <source>
        <strain evidence="4 5">SJ-92</strain>
    </source>
</reference>
<feature type="chain" id="PRO_5032604167" evidence="2">
    <location>
        <begin position="24"/>
        <end position="619"/>
    </location>
</feature>
<dbReference type="InterPro" id="IPR042095">
    <property type="entry name" value="SUMF_sf"/>
</dbReference>
<keyword evidence="2" id="KW-0732">Signal</keyword>
<dbReference type="AlphaFoldDB" id="A0A853JBY5"/>
<proteinExistence type="predicted"/>
<evidence type="ECO:0000256" key="2">
    <source>
        <dbReference type="SAM" id="SignalP"/>
    </source>
</evidence>
<comment type="caution">
    <text evidence="4">The sequence shown here is derived from an EMBL/GenBank/DDBJ whole genome shotgun (WGS) entry which is preliminary data.</text>
</comment>
<dbReference type="GO" id="GO:0120147">
    <property type="term" value="F:formylglycine-generating oxidase activity"/>
    <property type="evidence" value="ECO:0007669"/>
    <property type="project" value="TreeGrafter"/>
</dbReference>
<evidence type="ECO:0000259" key="3">
    <source>
        <dbReference type="Pfam" id="PF03781"/>
    </source>
</evidence>
<dbReference type="PANTHER" id="PTHR23150">
    <property type="entry name" value="SULFATASE MODIFYING FACTOR 1, 2"/>
    <property type="match status" value="1"/>
</dbReference>
<keyword evidence="5" id="KW-1185">Reference proteome</keyword>
<evidence type="ECO:0000256" key="1">
    <source>
        <dbReference type="SAM" id="MobiDB-lite"/>
    </source>
</evidence>
<name>A0A853JBY5_9GAMM</name>
<sequence length="619" mass="67232">MKEFRLRALAVLALLLLTMAAGCSREGGEAGEEASTPAERERSGSVTVSGDDSIAATLTWRRPEVALAEDAGLDEAREQAAEALEQGHLYDDDEAAIPIYLALLEHDPDDRAAAEGLEGARERLLADGAAALDHSDDDFVALREARRIAAVARAVWPESPPVQAYLQRVDRADRLWELNRAAEAEIAEERYGESGGGALEPLREALELEPGQPRAMQNLAAVESGLIRRAERAAEGDDFDAAGQWLEHAGKLRPEIATVPDARERIARVRAVRVARLRDQGIAALGGFDGIARAREILAELLLIAEPGDPAAAELRERISLAVHYGLFRPGQQFTDALKSGARGPRMAVMPHGAFTMGAPDDEEGAGDSERPQRNIRFDRGFAIAVHEVTVGEFRRFVNATGYQTRAVRRGFSMVYDERSGNFVRRSGVDWRSDYLGAPAADDMPVLHVSALDAEAYAQWLAEESGSRYRLPSEAEFEYALRAGTATPYPWGAGAPPEKAGNFTGGLDRSAGGRGWSNAFEGYGDGHWGPAAVGSFAANRWGVHDLEGNASEWVADCWHASYRRAPRDASPWVNPGCRTHVIRGGSWASAPEQVRSAWRAPAARDTTNARIGFRVMREL</sequence>
<feature type="signal peptide" evidence="2">
    <location>
        <begin position="1"/>
        <end position="23"/>
    </location>
</feature>
<gene>
    <name evidence="4" type="ORF">H0E84_10250</name>
</gene>
<dbReference type="InterPro" id="IPR005532">
    <property type="entry name" value="SUMF_dom"/>
</dbReference>
<dbReference type="RefSeq" id="WP_180678554.1">
    <property type="nucleotide sequence ID" value="NZ_JACCKA010000061.1"/>
</dbReference>
<feature type="region of interest" description="Disordered" evidence="1">
    <location>
        <begin position="26"/>
        <end position="50"/>
    </location>
</feature>
<organism evidence="4 5">
    <name type="scientific">Luteimonas salinisoli</name>
    <dbReference type="NCBI Taxonomy" id="2752307"/>
    <lineage>
        <taxon>Bacteria</taxon>
        <taxon>Pseudomonadati</taxon>
        <taxon>Pseudomonadota</taxon>
        <taxon>Gammaproteobacteria</taxon>
        <taxon>Lysobacterales</taxon>
        <taxon>Lysobacteraceae</taxon>
        <taxon>Luteimonas</taxon>
    </lineage>
</organism>
<dbReference type="PANTHER" id="PTHR23150:SF35">
    <property type="entry name" value="BLL6746 PROTEIN"/>
    <property type="match status" value="1"/>
</dbReference>
<evidence type="ECO:0000313" key="5">
    <source>
        <dbReference type="Proteomes" id="UP000578091"/>
    </source>
</evidence>
<dbReference type="Gene3D" id="3.90.1580.10">
    <property type="entry name" value="paralog of FGE (formylglycine-generating enzyme)"/>
    <property type="match status" value="1"/>
</dbReference>
<evidence type="ECO:0000313" key="4">
    <source>
        <dbReference type="EMBL" id="NZA26766.1"/>
    </source>
</evidence>
<protein>
    <submittedName>
        <fullName evidence="4">SUMF1/EgtB/PvdO family nonheme iron enzyme</fullName>
    </submittedName>
</protein>
<dbReference type="SUPFAM" id="SSF56436">
    <property type="entry name" value="C-type lectin-like"/>
    <property type="match status" value="1"/>
</dbReference>
<dbReference type="Proteomes" id="UP000578091">
    <property type="component" value="Unassembled WGS sequence"/>
</dbReference>
<dbReference type="InterPro" id="IPR016187">
    <property type="entry name" value="CTDL_fold"/>
</dbReference>
<feature type="domain" description="Sulfatase-modifying factor enzyme-like" evidence="3">
    <location>
        <begin position="345"/>
        <end position="617"/>
    </location>
</feature>
<dbReference type="Pfam" id="PF03781">
    <property type="entry name" value="FGE-sulfatase"/>
    <property type="match status" value="1"/>
</dbReference>
<accession>A0A853JBY5</accession>
<dbReference type="InterPro" id="IPR051043">
    <property type="entry name" value="Sulfatase_Mod_Factor_Kinase"/>
</dbReference>